<dbReference type="InterPro" id="IPR013106">
    <property type="entry name" value="Ig_V-set"/>
</dbReference>
<dbReference type="PeptideAtlas" id="Q6IGL3"/>
<dbReference type="InterPro" id="IPR003599">
    <property type="entry name" value="Ig_sub"/>
</dbReference>
<dbReference type="Pfam" id="PF13927">
    <property type="entry name" value="Ig_3"/>
    <property type="match status" value="1"/>
</dbReference>
<feature type="chain" id="PRO_5004274487" evidence="5">
    <location>
        <begin position="26"/>
        <end position="620"/>
    </location>
</feature>
<accession>Q6IGL3</accession>
<keyword evidence="1 5" id="KW-0732">Signal</keyword>
<name>Q6IGL3_DROME</name>
<evidence type="ECO:0000256" key="3">
    <source>
        <dbReference type="ARBA" id="ARBA00023157"/>
    </source>
</evidence>
<evidence type="ECO:0000256" key="2">
    <source>
        <dbReference type="ARBA" id="ARBA00022737"/>
    </source>
</evidence>
<keyword evidence="4" id="KW-0393">Immunoglobulin domain</keyword>
<evidence type="ECO:0000256" key="4">
    <source>
        <dbReference type="ARBA" id="ARBA00023319"/>
    </source>
</evidence>
<dbReference type="Gene3D" id="2.60.40.10">
    <property type="entry name" value="Immunoglobulins"/>
    <property type="match status" value="2"/>
</dbReference>
<feature type="domain" description="Ig-like" evidence="6">
    <location>
        <begin position="135"/>
        <end position="173"/>
    </location>
</feature>
<evidence type="ECO:0000313" key="7">
    <source>
        <dbReference type="EMBL" id="DAA02451.1"/>
    </source>
</evidence>
<organism evidence="7">
    <name type="scientific">Drosophila melanogaster</name>
    <name type="common">Fruit fly</name>
    <dbReference type="NCBI Taxonomy" id="7227"/>
    <lineage>
        <taxon>Eukaryota</taxon>
        <taxon>Metazoa</taxon>
        <taxon>Ecdysozoa</taxon>
        <taxon>Arthropoda</taxon>
        <taxon>Hexapoda</taxon>
        <taxon>Insecta</taxon>
        <taxon>Pterygota</taxon>
        <taxon>Neoptera</taxon>
        <taxon>Endopterygota</taxon>
        <taxon>Diptera</taxon>
        <taxon>Brachycera</taxon>
        <taxon>Muscomorpha</taxon>
        <taxon>Ephydroidea</taxon>
        <taxon>Drosophilidae</taxon>
        <taxon>Drosophila</taxon>
        <taxon>Sophophora</taxon>
    </lineage>
</organism>
<dbReference type="Pfam" id="PF07686">
    <property type="entry name" value="V-set"/>
    <property type="match status" value="1"/>
</dbReference>
<reference evidence="7" key="1">
    <citation type="journal article" date="2003" name="Genome Biol.">
        <title>An integrated gene annotation and transcriptional profiling approach towards the full gene content of the Drosophila genome.</title>
        <authorList>
            <person name="Hild M."/>
            <person name="Beckmann B."/>
            <person name="Haas S.A."/>
            <person name="Koch B."/>
            <person name="Solovyev V."/>
            <person name="Busold C."/>
            <person name="Fellenberg K."/>
            <person name="Boutros M."/>
            <person name="Vingron M."/>
            <person name="Sauer F."/>
            <person name="Hoheisel J.D."/>
            <person name="Paro R."/>
        </authorList>
    </citation>
    <scope>NUCLEOTIDE SEQUENCE</scope>
</reference>
<dbReference type="SMART" id="SM00409">
    <property type="entry name" value="IG"/>
    <property type="match status" value="2"/>
</dbReference>
<feature type="domain" description="Ig-like" evidence="6">
    <location>
        <begin position="29"/>
        <end position="130"/>
    </location>
</feature>
<dbReference type="VEuPathDB" id="VectorBase:FBgn0010238"/>
<evidence type="ECO:0000256" key="5">
    <source>
        <dbReference type="SAM" id="SignalP"/>
    </source>
</evidence>
<protein>
    <submittedName>
        <fullName evidence="7">HDC05999</fullName>
    </submittedName>
</protein>
<dbReference type="InterPro" id="IPR036179">
    <property type="entry name" value="Ig-like_dom_sf"/>
</dbReference>
<sequence length="620" mass="68718">MWRPSISNCVWSTLLLAIFVQQTLAQRTPTISYITQEQIKDIGGTVEFDCSVQYAKEYNVLFLKTDSDPVFLSTGSTLVIKDSRFSLRYDPNSSTYKLQIKDIQETDAGTYTCQVVISTVHKVSAEVKLSVRRPPVISDNSTQSVVASEGSEVQMECYASGYPTPTITWRRENNAILPTGSSVRPALALGFSWDGWEWGLLTGLDALGSSNRLADTPYLGFVTSDSQLNSRGFVSISYQLRLVQSLIATALRAPSRLGKQHSFTSSSALKCANEPSQMFSKGYRRWGSCSSEAIEDIEVYTEVGVTRSSDCTAFVPLFTFRISIPIRVSEAFDNFSTRNCFRNLKTFHGPFDGLRVSSSATLRLCDSGQTTRAKTLRQRAVSYTSDTPVGNAFRPAQAVVPIEEPLIKRFRSPVHRFFGIRGVEGPGSMPIYATGGSCVFEFQNICKQLGLAHSLAIRKRSGGNSEEWSESFDGRSVFICPAAVSSSCLQTRCIVYGQLKVEGKTRTGTWNTINGDDVEEALWQENLFVNVGCWGNDHLVNMAISWGQLAAFSQPQNAENRQNSQPVSQSALCGTHSARSNNLLVNSRSARPNRSIFHVSMRPFLMFLATFRGLFQRQYI</sequence>
<dbReference type="InterPro" id="IPR013783">
    <property type="entry name" value="Ig-like_fold"/>
</dbReference>
<evidence type="ECO:0000259" key="6">
    <source>
        <dbReference type="PROSITE" id="PS50835"/>
    </source>
</evidence>
<evidence type="ECO:0000256" key="1">
    <source>
        <dbReference type="ARBA" id="ARBA00022729"/>
    </source>
</evidence>
<dbReference type="SUPFAM" id="SSF48726">
    <property type="entry name" value="Immunoglobulin"/>
    <property type="match status" value="2"/>
</dbReference>
<dbReference type="PANTHER" id="PTHR12231">
    <property type="entry name" value="CTX-RELATED TYPE I TRANSMEMBRANE PROTEIN"/>
    <property type="match status" value="1"/>
</dbReference>
<dbReference type="InterPro" id="IPR007110">
    <property type="entry name" value="Ig-like_dom"/>
</dbReference>
<feature type="signal peptide" evidence="5">
    <location>
        <begin position="1"/>
        <end position="25"/>
    </location>
</feature>
<dbReference type="PANTHER" id="PTHR12231:SF220">
    <property type="entry name" value="LACHESIN"/>
    <property type="match status" value="1"/>
</dbReference>
<dbReference type="InterPro" id="IPR051170">
    <property type="entry name" value="Neural/epithelial_adhesion"/>
</dbReference>
<gene>
    <name evidence="7" type="ORF">HDC05999</name>
</gene>
<dbReference type="InterPro" id="IPR003598">
    <property type="entry name" value="Ig_sub2"/>
</dbReference>
<dbReference type="OrthoDB" id="10010359at2759"/>
<dbReference type="SMART" id="SM00408">
    <property type="entry name" value="IGc2"/>
    <property type="match status" value="2"/>
</dbReference>
<proteinExistence type="predicted"/>
<dbReference type="AlphaFoldDB" id="Q6IGL3"/>
<dbReference type="EMBL" id="BK003753">
    <property type="protein sequence ID" value="DAA02451.1"/>
    <property type="molecule type" value="Genomic_DNA"/>
</dbReference>
<keyword evidence="3" id="KW-1015">Disulfide bond</keyword>
<dbReference type="PROSITE" id="PS50835">
    <property type="entry name" value="IG_LIKE"/>
    <property type="match status" value="2"/>
</dbReference>
<dbReference type="ExpressionAtlas" id="Q6IGL3">
    <property type="expression patterns" value="baseline and differential"/>
</dbReference>
<keyword evidence="2" id="KW-0677">Repeat</keyword>
<dbReference type="FunFam" id="2.60.40.10:FF:002152">
    <property type="entry name" value="Lachesin"/>
    <property type="match status" value="1"/>
</dbReference>